<feature type="domain" description="Dynamin N-terminal" evidence="6">
    <location>
        <begin position="64"/>
        <end position="263"/>
    </location>
</feature>
<dbReference type="InterPro" id="IPR045063">
    <property type="entry name" value="Dynamin_N"/>
</dbReference>
<evidence type="ECO:0000256" key="3">
    <source>
        <dbReference type="ARBA" id="ARBA00022801"/>
    </source>
</evidence>
<keyword evidence="4" id="KW-0342">GTP-binding</keyword>
<dbReference type="PANTHER" id="PTHR10465">
    <property type="entry name" value="TRANSMEMBRANE GTPASE FZO1"/>
    <property type="match status" value="1"/>
</dbReference>
<dbReference type="Gene3D" id="3.40.50.300">
    <property type="entry name" value="P-loop containing nucleotide triphosphate hydrolases"/>
    <property type="match status" value="1"/>
</dbReference>
<evidence type="ECO:0000256" key="2">
    <source>
        <dbReference type="ARBA" id="ARBA00022741"/>
    </source>
</evidence>
<dbReference type="GO" id="GO:0005525">
    <property type="term" value="F:GTP binding"/>
    <property type="evidence" value="ECO:0007669"/>
    <property type="project" value="UniProtKB-KW"/>
</dbReference>
<dbReference type="Proteomes" id="UP000176944">
    <property type="component" value="Chromosome"/>
</dbReference>
<sequence>MDWKTASSYYEIRLGDALTVLRHALDLARLPQAGVPAHLKEVLLEEEKPARRQLERLKKREFRIAVVGLEKAGKSTFVNAWLDCDLLPAKAGRCTFTTTQIYSVEQDSQQRLEVEPKTEEQFTSLLHELESESNSNSRHRDGAKQDLDTIRKYQDTLRQVRSEGRKTIPFSRLEDINKDLNKYVADEQYAHAVLEARLYTNKLVQAEGIVFYDVPGLDSGLAKHIEESREMLSDCDAVIVVQQFSSIRGAELQILEFTEQGDKNVNVADKLFVFLSRIDQFASPAALQEHLDVASKDWYRRAQLSPQRIVHGSAGAYLVLNGFANEQTFKCVGSPESILNKLNCLTGIEDEEALRQEATGIQEIKARITDYINNERVSVLQKRCDALINKILTTSKEIFDIVSKRYPENPAEAKRLQENQRRIEFSQWWEEKWKTIKADLSDYYNDNIRKSTAAGEESIKSDVVEKFRSRYLQDIETKIEEIRTNTEQRKQRIFKETNAGVFNSQVTDYSWREELSVTISIFLGDIAHNLALEIKEEALKLVDYLTTLLWKTQELEQRLIGNPEEFVEVLSRSLTALFLRFARPVADSLIRGPLGSETRQRIVKRLGADIELVDNYYSGEEKAFSVLKRYVNRGSKLLYDPKLRHELLGIRDVSGDVPPKPTNSVEEVILEVETDITAFETYLRSAIFEAAGFEQFCLQELDQLRDRFIQYEAVWRGVAENEWLEENPLLMAEMPEHLKAHEVNLEVSDRLRQLSTALAKGVGSSRM</sequence>
<keyword evidence="2" id="KW-0547">Nucleotide-binding</keyword>
<comment type="subcellular location">
    <subcellularLocation>
        <location evidence="1">Membrane</location>
    </subcellularLocation>
</comment>
<evidence type="ECO:0000256" key="5">
    <source>
        <dbReference type="ARBA" id="ARBA00023136"/>
    </source>
</evidence>
<dbReference type="InterPro" id="IPR027417">
    <property type="entry name" value="P-loop_NTPase"/>
</dbReference>
<gene>
    <name evidence="7" type="ORF">BJP36_22170</name>
</gene>
<keyword evidence="5" id="KW-0472">Membrane</keyword>
<dbReference type="EMBL" id="CP017708">
    <property type="protein sequence ID" value="AOY82204.1"/>
    <property type="molecule type" value="Genomic_DNA"/>
</dbReference>
<organism evidence="7 8">
    <name type="scientific">Moorena producens (strain JHB)</name>
    <dbReference type="NCBI Taxonomy" id="1454205"/>
    <lineage>
        <taxon>Bacteria</taxon>
        <taxon>Bacillati</taxon>
        <taxon>Cyanobacteriota</taxon>
        <taxon>Cyanophyceae</taxon>
        <taxon>Coleofasciculales</taxon>
        <taxon>Coleofasciculaceae</taxon>
        <taxon>Moorena</taxon>
    </lineage>
</organism>
<dbReference type="GO" id="GO:0016020">
    <property type="term" value="C:membrane"/>
    <property type="evidence" value="ECO:0007669"/>
    <property type="project" value="UniProtKB-SubCell"/>
</dbReference>
<protein>
    <submittedName>
        <fullName evidence="7">Dynamin family protein</fullName>
    </submittedName>
</protein>
<evidence type="ECO:0000256" key="1">
    <source>
        <dbReference type="ARBA" id="ARBA00004370"/>
    </source>
</evidence>
<dbReference type="Pfam" id="PF00350">
    <property type="entry name" value="Dynamin_N"/>
    <property type="match status" value="1"/>
</dbReference>
<keyword evidence="3" id="KW-0378">Hydrolase</keyword>
<evidence type="ECO:0000256" key="4">
    <source>
        <dbReference type="ARBA" id="ARBA00023134"/>
    </source>
</evidence>
<accession>A0A1D9G3V1</accession>
<dbReference type="InterPro" id="IPR027094">
    <property type="entry name" value="Mitofusin_fam"/>
</dbReference>
<name>A0A1D9G3V1_MOOP1</name>
<evidence type="ECO:0000259" key="6">
    <source>
        <dbReference type="Pfam" id="PF00350"/>
    </source>
</evidence>
<evidence type="ECO:0000313" key="7">
    <source>
        <dbReference type="EMBL" id="AOY82204.1"/>
    </source>
</evidence>
<dbReference type="SUPFAM" id="SSF52540">
    <property type="entry name" value="P-loop containing nucleoside triphosphate hydrolases"/>
    <property type="match status" value="1"/>
</dbReference>
<reference evidence="8" key="1">
    <citation type="submission" date="2016-10" db="EMBL/GenBank/DDBJ databases">
        <title>Comparative genomics uncovers the prolific and rare metabolic potential of the cyanobacterial genus Moorea.</title>
        <authorList>
            <person name="Leao T."/>
            <person name="Castelao G."/>
            <person name="Korobeynikov A."/>
            <person name="Monroe E.A."/>
            <person name="Podell S."/>
            <person name="Glukhov E."/>
            <person name="Allen E."/>
            <person name="Gerwick W.H."/>
            <person name="Gerwick L."/>
        </authorList>
    </citation>
    <scope>NUCLEOTIDE SEQUENCE [LARGE SCALE GENOMIC DNA]</scope>
    <source>
        <strain evidence="8">JHB</strain>
    </source>
</reference>
<proteinExistence type="predicted"/>
<evidence type="ECO:0000313" key="8">
    <source>
        <dbReference type="Proteomes" id="UP000176944"/>
    </source>
</evidence>
<dbReference type="PANTHER" id="PTHR10465:SF0">
    <property type="entry name" value="SARCALUMENIN"/>
    <property type="match status" value="1"/>
</dbReference>
<dbReference type="GO" id="GO:0003924">
    <property type="term" value="F:GTPase activity"/>
    <property type="evidence" value="ECO:0007669"/>
    <property type="project" value="InterPro"/>
</dbReference>
<dbReference type="AlphaFoldDB" id="A0A1D9G3V1"/>